<dbReference type="Proteomes" id="UP000784919">
    <property type="component" value="Unassembled WGS sequence"/>
</dbReference>
<proteinExistence type="predicted"/>
<feature type="compositionally biased region" description="Polar residues" evidence="1">
    <location>
        <begin position="1"/>
        <end position="24"/>
    </location>
</feature>
<dbReference type="OrthoDB" id="4684492at2759"/>
<protein>
    <submittedName>
        <fullName evidence="2">Uncharacterized protein</fullName>
    </submittedName>
</protein>
<name>A0A9P7MQF1_9HYPO</name>
<gene>
    <name evidence="2" type="ORF">E4U56_002043</name>
</gene>
<feature type="region of interest" description="Disordered" evidence="1">
    <location>
        <begin position="1"/>
        <end position="28"/>
    </location>
</feature>
<evidence type="ECO:0000313" key="3">
    <source>
        <dbReference type="Proteomes" id="UP000784919"/>
    </source>
</evidence>
<evidence type="ECO:0000256" key="1">
    <source>
        <dbReference type="SAM" id="MobiDB-lite"/>
    </source>
</evidence>
<accession>A0A9P7MQF1</accession>
<evidence type="ECO:0000313" key="2">
    <source>
        <dbReference type="EMBL" id="KAG5964861.1"/>
    </source>
</evidence>
<reference evidence="2" key="1">
    <citation type="journal article" date="2020" name="bioRxiv">
        <title>Whole genome comparisons of ergot fungi reveals the divergence and evolution of species within the genus Claviceps are the result of varying mechanisms driving genome evolution and host range expansion.</title>
        <authorList>
            <person name="Wyka S.A."/>
            <person name="Mondo S.J."/>
            <person name="Liu M."/>
            <person name="Dettman J."/>
            <person name="Nalam V."/>
            <person name="Broders K.D."/>
        </authorList>
    </citation>
    <scope>NUCLEOTIDE SEQUENCE</scope>
    <source>
        <strain evidence="2">CCC 1102</strain>
    </source>
</reference>
<organism evidence="2 3">
    <name type="scientific">Claviceps arundinis</name>
    <dbReference type="NCBI Taxonomy" id="1623583"/>
    <lineage>
        <taxon>Eukaryota</taxon>
        <taxon>Fungi</taxon>
        <taxon>Dikarya</taxon>
        <taxon>Ascomycota</taxon>
        <taxon>Pezizomycotina</taxon>
        <taxon>Sordariomycetes</taxon>
        <taxon>Hypocreomycetidae</taxon>
        <taxon>Hypocreales</taxon>
        <taxon>Clavicipitaceae</taxon>
        <taxon>Claviceps</taxon>
    </lineage>
</organism>
<comment type="caution">
    <text evidence="2">The sequence shown here is derived from an EMBL/GenBank/DDBJ whole genome shotgun (WGS) entry which is preliminary data.</text>
</comment>
<sequence length="79" mass="8876">MSSYKESQSLSLAQDLAPTQSSCPTPQPVAKLAAQHKRLVSELFIFNKRLDNFEEWLKVDFVQGAWAEFGRDCVTNSPS</sequence>
<dbReference type="AlphaFoldDB" id="A0A9P7MQF1"/>
<dbReference type="EMBL" id="SRPS01000162">
    <property type="protein sequence ID" value="KAG5964861.1"/>
    <property type="molecule type" value="Genomic_DNA"/>
</dbReference>